<accession>A0A6B3NHV2</accession>
<comment type="caution">
    <text evidence="1">The sequence shown here is derived from an EMBL/GenBank/DDBJ whole genome shotgun (WGS) entry which is preliminary data.</text>
</comment>
<proteinExistence type="predicted"/>
<gene>
    <name evidence="1" type="ORF">F6J89_14980</name>
</gene>
<sequence>MKGTNIQEPKVYLKYGSSLDSQGDIVNSQKNTSISEQICCDVEMTNVLGEICIQDEVFYKVEASTILRRSRRDD</sequence>
<organism evidence="1">
    <name type="scientific">Symploca sp. SIO1C4</name>
    <dbReference type="NCBI Taxonomy" id="2607765"/>
    <lineage>
        <taxon>Bacteria</taxon>
        <taxon>Bacillati</taxon>
        <taxon>Cyanobacteriota</taxon>
        <taxon>Cyanophyceae</taxon>
        <taxon>Coleofasciculales</taxon>
        <taxon>Coleofasciculaceae</taxon>
        <taxon>Symploca</taxon>
    </lineage>
</organism>
<name>A0A6B3NHV2_9CYAN</name>
<dbReference type="EMBL" id="JAAHFQ010000275">
    <property type="protein sequence ID" value="NER28898.1"/>
    <property type="molecule type" value="Genomic_DNA"/>
</dbReference>
<evidence type="ECO:0000313" key="1">
    <source>
        <dbReference type="EMBL" id="NER28898.1"/>
    </source>
</evidence>
<protein>
    <submittedName>
        <fullName evidence="1">Uncharacterized protein</fullName>
    </submittedName>
</protein>
<dbReference type="AlphaFoldDB" id="A0A6B3NHV2"/>
<reference evidence="1" key="1">
    <citation type="submission" date="2019-11" db="EMBL/GenBank/DDBJ databases">
        <title>Genomic insights into an expanded diversity of filamentous marine cyanobacteria reveals the extraordinary biosynthetic potential of Moorea and Okeania.</title>
        <authorList>
            <person name="Ferreira Leao T."/>
            <person name="Wang M."/>
            <person name="Moss N."/>
            <person name="Da Silva R."/>
            <person name="Sanders J."/>
            <person name="Nurk S."/>
            <person name="Gurevich A."/>
            <person name="Humphrey G."/>
            <person name="Reher R."/>
            <person name="Zhu Q."/>
            <person name="Belda-Ferre P."/>
            <person name="Glukhov E."/>
            <person name="Rex R."/>
            <person name="Dorrestein P.C."/>
            <person name="Knight R."/>
            <person name="Pevzner P."/>
            <person name="Gerwick W.H."/>
            <person name="Gerwick L."/>
        </authorList>
    </citation>
    <scope>NUCLEOTIDE SEQUENCE</scope>
    <source>
        <strain evidence="1">SIO1C4</strain>
    </source>
</reference>